<evidence type="ECO:0000259" key="1">
    <source>
        <dbReference type="Pfam" id="PF12654"/>
    </source>
</evidence>
<dbReference type="Proteomes" id="UP000320679">
    <property type="component" value="Unassembled WGS sequence"/>
</dbReference>
<proteinExistence type="predicted"/>
<dbReference type="AlphaFoldDB" id="A0A523UKI7"/>
<gene>
    <name evidence="2" type="ORF">E3J59_07045</name>
</gene>
<sequence>MIKQGNLELSFRLALEELAKKDIQRQCQLAGATYKLTHSGKALISLLLINEVYQICYPKGEVTCRGNSRPVNLMKKAIFLRYLNNAKEAGTEEKLVGFNQLPAGSFYNPAFSQRVVKPFVTFFGEQPQKLKWAADKLGGVNIPFGDVGVRVPFLPKVSISFVLWKGDDEFSPDGKVLFNSNITSYLSTEGIIIASEMLFNRLKSITMKESKYGQN</sequence>
<protein>
    <submittedName>
        <fullName evidence="2">DUF3786 domain-containing protein</fullName>
    </submittedName>
</protein>
<dbReference type="InterPro" id="IPR024264">
    <property type="entry name" value="DUF3786"/>
</dbReference>
<comment type="caution">
    <text evidence="2">The sequence shown here is derived from an EMBL/GenBank/DDBJ whole genome shotgun (WGS) entry which is preliminary data.</text>
</comment>
<accession>A0A523UKI7</accession>
<name>A0A523UKI7_UNCAE</name>
<feature type="domain" description="DUF3786" evidence="1">
    <location>
        <begin position="28"/>
        <end position="200"/>
    </location>
</feature>
<reference evidence="2 3" key="1">
    <citation type="submission" date="2019-03" db="EMBL/GenBank/DDBJ databases">
        <title>Metabolic potential of uncultured bacteria and archaea associated with petroleum seepage in deep-sea sediments.</title>
        <authorList>
            <person name="Dong X."/>
            <person name="Hubert C."/>
        </authorList>
    </citation>
    <scope>NUCLEOTIDE SEQUENCE [LARGE SCALE GENOMIC DNA]</scope>
    <source>
        <strain evidence="2">E29_bin78</strain>
    </source>
</reference>
<organism evidence="2 3">
    <name type="scientific">Aerophobetes bacterium</name>
    <dbReference type="NCBI Taxonomy" id="2030807"/>
    <lineage>
        <taxon>Bacteria</taxon>
        <taxon>Candidatus Aerophobota</taxon>
    </lineage>
</organism>
<evidence type="ECO:0000313" key="3">
    <source>
        <dbReference type="Proteomes" id="UP000320679"/>
    </source>
</evidence>
<dbReference type="Pfam" id="PF12654">
    <property type="entry name" value="DUF3786"/>
    <property type="match status" value="1"/>
</dbReference>
<evidence type="ECO:0000313" key="2">
    <source>
        <dbReference type="EMBL" id="TET43053.1"/>
    </source>
</evidence>
<dbReference type="EMBL" id="SOJK01000294">
    <property type="protein sequence ID" value="TET43053.1"/>
    <property type="molecule type" value="Genomic_DNA"/>
</dbReference>